<dbReference type="InParanoid" id="B4D8X3"/>
<accession>B4D8X3</accession>
<name>B4D8X3_9BACT</name>
<dbReference type="Proteomes" id="UP000005824">
    <property type="component" value="Unassembled WGS sequence"/>
</dbReference>
<protein>
    <submittedName>
        <fullName evidence="1">Uncharacterized protein</fullName>
    </submittedName>
</protein>
<keyword evidence="2" id="KW-1185">Reference proteome</keyword>
<dbReference type="EMBL" id="ABVL01000023">
    <property type="protein sequence ID" value="EDY17181.1"/>
    <property type="molecule type" value="Genomic_DNA"/>
</dbReference>
<dbReference type="RefSeq" id="WP_006982684.1">
    <property type="nucleotide sequence ID" value="NZ_ABVL01000023.1"/>
</dbReference>
<reference evidence="1 2" key="1">
    <citation type="journal article" date="2011" name="J. Bacteriol.">
        <title>Genome sequence of Chthoniobacter flavus Ellin428, an aerobic heterotrophic soil bacterium.</title>
        <authorList>
            <person name="Kant R."/>
            <person name="van Passel M.W."/>
            <person name="Palva A."/>
            <person name="Lucas S."/>
            <person name="Lapidus A."/>
            <person name="Glavina Del Rio T."/>
            <person name="Dalin E."/>
            <person name="Tice H."/>
            <person name="Bruce D."/>
            <person name="Goodwin L."/>
            <person name="Pitluck S."/>
            <person name="Larimer F.W."/>
            <person name="Land M.L."/>
            <person name="Hauser L."/>
            <person name="Sangwan P."/>
            <person name="de Vos W.M."/>
            <person name="Janssen P.H."/>
            <person name="Smidt H."/>
        </authorList>
    </citation>
    <scope>NUCLEOTIDE SEQUENCE [LARGE SCALE GENOMIC DNA]</scope>
    <source>
        <strain evidence="1 2">Ellin428</strain>
    </source>
</reference>
<comment type="caution">
    <text evidence="1">The sequence shown here is derived from an EMBL/GenBank/DDBJ whole genome shotgun (WGS) entry which is preliminary data.</text>
</comment>
<gene>
    <name evidence="1" type="ORF">CfE428DRAFT_5363</name>
</gene>
<evidence type="ECO:0000313" key="2">
    <source>
        <dbReference type="Proteomes" id="UP000005824"/>
    </source>
</evidence>
<organism evidence="1 2">
    <name type="scientific">Chthoniobacter flavus Ellin428</name>
    <dbReference type="NCBI Taxonomy" id="497964"/>
    <lineage>
        <taxon>Bacteria</taxon>
        <taxon>Pseudomonadati</taxon>
        <taxon>Verrucomicrobiota</taxon>
        <taxon>Spartobacteria</taxon>
        <taxon>Chthoniobacterales</taxon>
        <taxon>Chthoniobacteraceae</taxon>
        <taxon>Chthoniobacter</taxon>
    </lineage>
</organism>
<evidence type="ECO:0000313" key="1">
    <source>
        <dbReference type="EMBL" id="EDY17181.1"/>
    </source>
</evidence>
<dbReference type="AlphaFoldDB" id="B4D8X3"/>
<proteinExistence type="predicted"/>
<sequence>MQELLDLLRSIQLTGLQCTPDHFGDLLHPAEHGLQLGGVAAGHGAREFLGLRGHALEAPV</sequence>